<evidence type="ECO:0000313" key="2">
    <source>
        <dbReference type="Proteomes" id="UP000499080"/>
    </source>
</evidence>
<sequence>MGARRPGSIGASSKNAPAFPHFLPRNLLWWKKKMVVNVNVVKVGFVEAACYLARRPASIRSSIFYQLAYLKLCLVRFIRGQMTRVTSEQASPFPKFLASRAGGRFIFDSIFNVHQAHIHSRSLVDLGFEPGIPLTPTQGLTTRSPRSSNSLLERCKSILPPGLHSSLILY</sequence>
<name>A0A4Y2CWI3_ARAVE</name>
<protein>
    <submittedName>
        <fullName evidence="1">Uncharacterized protein</fullName>
    </submittedName>
</protein>
<dbReference type="Proteomes" id="UP000499080">
    <property type="component" value="Unassembled WGS sequence"/>
</dbReference>
<accession>A0A4Y2CWI3</accession>
<dbReference type="EMBL" id="BGPR01000257">
    <property type="protein sequence ID" value="GBM08439.1"/>
    <property type="molecule type" value="Genomic_DNA"/>
</dbReference>
<dbReference type="AlphaFoldDB" id="A0A4Y2CWI3"/>
<reference evidence="1 2" key="1">
    <citation type="journal article" date="2019" name="Sci. Rep.">
        <title>Orb-weaving spider Araneus ventricosus genome elucidates the spidroin gene catalogue.</title>
        <authorList>
            <person name="Kono N."/>
            <person name="Nakamura H."/>
            <person name="Ohtoshi R."/>
            <person name="Moran D.A.P."/>
            <person name="Shinohara A."/>
            <person name="Yoshida Y."/>
            <person name="Fujiwara M."/>
            <person name="Mori M."/>
            <person name="Tomita M."/>
            <person name="Arakawa K."/>
        </authorList>
    </citation>
    <scope>NUCLEOTIDE SEQUENCE [LARGE SCALE GENOMIC DNA]</scope>
</reference>
<organism evidence="1 2">
    <name type="scientific">Araneus ventricosus</name>
    <name type="common">Orbweaver spider</name>
    <name type="synonym">Epeira ventricosa</name>
    <dbReference type="NCBI Taxonomy" id="182803"/>
    <lineage>
        <taxon>Eukaryota</taxon>
        <taxon>Metazoa</taxon>
        <taxon>Ecdysozoa</taxon>
        <taxon>Arthropoda</taxon>
        <taxon>Chelicerata</taxon>
        <taxon>Arachnida</taxon>
        <taxon>Araneae</taxon>
        <taxon>Araneomorphae</taxon>
        <taxon>Entelegynae</taxon>
        <taxon>Araneoidea</taxon>
        <taxon>Araneidae</taxon>
        <taxon>Araneus</taxon>
    </lineage>
</organism>
<comment type="caution">
    <text evidence="1">The sequence shown here is derived from an EMBL/GenBank/DDBJ whole genome shotgun (WGS) entry which is preliminary data.</text>
</comment>
<evidence type="ECO:0000313" key="1">
    <source>
        <dbReference type="EMBL" id="GBM08439.1"/>
    </source>
</evidence>
<gene>
    <name evidence="1" type="ORF">AVEN_267712_1</name>
</gene>
<keyword evidence="2" id="KW-1185">Reference proteome</keyword>
<proteinExistence type="predicted"/>